<dbReference type="Proteomes" id="UP000612956">
    <property type="component" value="Unassembled WGS sequence"/>
</dbReference>
<reference evidence="1" key="2">
    <citation type="submission" date="2020-09" db="EMBL/GenBank/DDBJ databases">
        <authorList>
            <person name="Sun Q."/>
            <person name="Zhou Y."/>
        </authorList>
    </citation>
    <scope>NUCLEOTIDE SEQUENCE</scope>
    <source>
        <strain evidence="1">CGMCC 4.7278</strain>
    </source>
</reference>
<dbReference type="RefSeq" id="WP_188827585.1">
    <property type="nucleotide sequence ID" value="NZ_BMMW01000001.1"/>
</dbReference>
<sequence>MVKKYAKADATKQNEYLQDLVAKFVESAPEGWRRLKYVQAATMYVSSIFATVTLEDGVEKRVRGPRGVAISMSRLRSGMYEPLVGTWYTLTVTIEPSGEFSAAYDYDSKPDAMPPFPDSAFISDFEFFPRDREHTPDWLSEILHKEFTPEQLALMHNGEGPEPTFVPAFG</sequence>
<dbReference type="AlphaFoldDB" id="A0A917V4X3"/>
<protein>
    <submittedName>
        <fullName evidence="1">Uncharacterized protein</fullName>
    </submittedName>
</protein>
<name>A0A917V4X3_9NOCA</name>
<dbReference type="SUPFAM" id="SSF160424">
    <property type="entry name" value="BH3703-like"/>
    <property type="match status" value="1"/>
</dbReference>
<comment type="caution">
    <text evidence="1">The sequence shown here is derived from an EMBL/GenBank/DDBJ whole genome shotgun (WGS) entry which is preliminary data.</text>
</comment>
<reference evidence="1" key="1">
    <citation type="journal article" date="2014" name="Int. J. Syst. Evol. Microbiol.">
        <title>Complete genome sequence of Corynebacterium casei LMG S-19264T (=DSM 44701T), isolated from a smear-ripened cheese.</title>
        <authorList>
            <consortium name="US DOE Joint Genome Institute (JGI-PGF)"/>
            <person name="Walter F."/>
            <person name="Albersmeier A."/>
            <person name="Kalinowski J."/>
            <person name="Ruckert C."/>
        </authorList>
    </citation>
    <scope>NUCLEOTIDE SEQUENCE</scope>
    <source>
        <strain evidence="1">CGMCC 4.7278</strain>
    </source>
</reference>
<keyword evidence="2" id="KW-1185">Reference proteome</keyword>
<dbReference type="EMBL" id="BMMW01000001">
    <property type="protein sequence ID" value="GGK40276.1"/>
    <property type="molecule type" value="Genomic_DNA"/>
</dbReference>
<evidence type="ECO:0000313" key="2">
    <source>
        <dbReference type="Proteomes" id="UP000612956"/>
    </source>
</evidence>
<evidence type="ECO:0000313" key="1">
    <source>
        <dbReference type="EMBL" id="GGK40276.1"/>
    </source>
</evidence>
<proteinExistence type="predicted"/>
<organism evidence="1 2">
    <name type="scientific">Nocardia camponoti</name>
    <dbReference type="NCBI Taxonomy" id="1616106"/>
    <lineage>
        <taxon>Bacteria</taxon>
        <taxon>Bacillati</taxon>
        <taxon>Actinomycetota</taxon>
        <taxon>Actinomycetes</taxon>
        <taxon>Mycobacteriales</taxon>
        <taxon>Nocardiaceae</taxon>
        <taxon>Nocardia</taxon>
    </lineage>
</organism>
<accession>A0A917V4X3</accession>
<gene>
    <name evidence="1" type="ORF">GCM10011591_09900</name>
</gene>
<dbReference type="InterPro" id="IPR036170">
    <property type="entry name" value="YezG-like_sf"/>
</dbReference>